<evidence type="ECO:0000313" key="1">
    <source>
        <dbReference type="EMBL" id="GAA0595895.1"/>
    </source>
</evidence>
<dbReference type="EMBL" id="BAAADE010000001">
    <property type="protein sequence ID" value="GAA0595895.1"/>
    <property type="molecule type" value="Genomic_DNA"/>
</dbReference>
<keyword evidence="2" id="KW-1185">Reference proteome</keyword>
<accession>A0ABP3QR51</accession>
<reference evidence="2" key="1">
    <citation type="journal article" date="2019" name="Int. J. Syst. Evol. Microbiol.">
        <title>The Global Catalogue of Microorganisms (GCM) 10K type strain sequencing project: providing services to taxonomists for standard genome sequencing and annotation.</title>
        <authorList>
            <consortium name="The Broad Institute Genomics Platform"/>
            <consortium name="The Broad Institute Genome Sequencing Center for Infectious Disease"/>
            <person name="Wu L."/>
            <person name="Ma J."/>
        </authorList>
    </citation>
    <scope>NUCLEOTIDE SEQUENCE [LARGE SCALE GENOMIC DNA]</scope>
    <source>
        <strain evidence="2">JCM 15115</strain>
    </source>
</reference>
<dbReference type="RefSeq" id="WP_343801874.1">
    <property type="nucleotide sequence ID" value="NZ_BAAADE010000001.1"/>
</dbReference>
<protein>
    <submittedName>
        <fullName evidence="1">Uncharacterized protein</fullName>
    </submittedName>
</protein>
<comment type="caution">
    <text evidence="1">The sequence shown here is derived from an EMBL/GenBank/DDBJ whole genome shotgun (WGS) entry which is preliminary data.</text>
</comment>
<proteinExistence type="predicted"/>
<dbReference type="Proteomes" id="UP001424441">
    <property type="component" value="Unassembled WGS sequence"/>
</dbReference>
<organism evidence="1 2">
    <name type="scientific">Paenochrobactrum glaciei</name>
    <dbReference type="NCBI Taxonomy" id="486407"/>
    <lineage>
        <taxon>Bacteria</taxon>
        <taxon>Pseudomonadati</taxon>
        <taxon>Pseudomonadota</taxon>
        <taxon>Alphaproteobacteria</taxon>
        <taxon>Hyphomicrobiales</taxon>
        <taxon>Brucellaceae</taxon>
        <taxon>Paenochrobactrum</taxon>
    </lineage>
</organism>
<gene>
    <name evidence="1" type="ORF">GCM10008943_08770</name>
</gene>
<name>A0ABP3QR51_9HYPH</name>
<sequence length="61" mass="6585">MFGLKKDHYTADSGLQAQFLSVSNGQRIFASACGFNPIAAAPYSYHSVAVKACETAPRRFS</sequence>
<evidence type="ECO:0000313" key="2">
    <source>
        <dbReference type="Proteomes" id="UP001424441"/>
    </source>
</evidence>